<dbReference type="SUPFAM" id="SSF52540">
    <property type="entry name" value="P-loop containing nucleoside triphosphate hydrolases"/>
    <property type="match status" value="1"/>
</dbReference>
<dbReference type="PANTHER" id="PTHR36451">
    <property type="entry name" value="PAPS-DEPENDENT SULFOTRANSFERASE STF3"/>
    <property type="match status" value="1"/>
</dbReference>
<sequence length="394" mass="44134">MSAAERFQPDLLIERACEQADSDDFGDNDGWREGLALLCDGLVSEARLNDLGIEIATLDVVNPMVNRLQIMKWRKENPEVATQPISRPVFIVGQPRTGTTILFDLLAQDPGFRPPLTWEVDHPHPLPRPETYDSDPRIAETQASIEMSEQIVPGLLAFHPMGALVGQECVRITAGQFCSMIFSVQYRLPTYYKWLLYKADHHPAYSYHRKFLQHLQSGVPGGACSWLLKSPAHLWQLDALVAEYPDAVIVQTHRDPLNVISSISALTHHLRRLASDDSSITDCAGQSCEEIVVGLERGMRLRDSEALASQKFVDVQFADFIRDPFATIRALYAELGRELTPVAEARMRDFLAAHPGDGGGSRYTWADTGLDAGVVRERVREYQERFGVPDEPLK</sequence>
<accession>A0AAD1M7N5</accession>
<keyword evidence="2" id="KW-1185">Reference proteome</keyword>
<dbReference type="KEGG" id="mmor:MMOR_41490"/>
<dbReference type="Proteomes" id="UP000466681">
    <property type="component" value="Chromosome"/>
</dbReference>
<dbReference type="EMBL" id="AP022560">
    <property type="protein sequence ID" value="BBX03213.1"/>
    <property type="molecule type" value="Genomic_DNA"/>
</dbReference>
<name>A0AAD1M7N5_9MYCO</name>
<proteinExistence type="predicted"/>
<organism evidence="1 2">
    <name type="scientific">Mycolicibacterium moriokaense</name>
    <dbReference type="NCBI Taxonomy" id="39691"/>
    <lineage>
        <taxon>Bacteria</taxon>
        <taxon>Bacillati</taxon>
        <taxon>Actinomycetota</taxon>
        <taxon>Actinomycetes</taxon>
        <taxon>Mycobacteriales</taxon>
        <taxon>Mycobacteriaceae</taxon>
        <taxon>Mycolicibacterium</taxon>
    </lineage>
</organism>
<dbReference type="RefSeq" id="WP_083149865.1">
    <property type="nucleotide sequence ID" value="NZ_AP022560.1"/>
</dbReference>
<dbReference type="InterPro" id="IPR027417">
    <property type="entry name" value="P-loop_NTPase"/>
</dbReference>
<dbReference type="Gene3D" id="3.40.50.300">
    <property type="entry name" value="P-loop containing nucleotide triphosphate hydrolases"/>
    <property type="match status" value="1"/>
</dbReference>
<dbReference type="AlphaFoldDB" id="A0AAD1M7N5"/>
<evidence type="ECO:0000313" key="2">
    <source>
        <dbReference type="Proteomes" id="UP000466681"/>
    </source>
</evidence>
<evidence type="ECO:0000313" key="1">
    <source>
        <dbReference type="EMBL" id="BBX03213.1"/>
    </source>
</evidence>
<gene>
    <name evidence="1" type="ORF">MMOR_41490</name>
</gene>
<protein>
    <submittedName>
        <fullName evidence="1">Sulfotransferase</fullName>
    </submittedName>
</protein>
<dbReference type="InterPro" id="IPR052736">
    <property type="entry name" value="Stf3_sulfotransferase"/>
</dbReference>
<reference evidence="1 2" key="1">
    <citation type="journal article" date="2019" name="Emerg. Microbes Infect.">
        <title>Comprehensive subspecies identification of 175 nontuberculous mycobacteria species based on 7547 genomic profiles.</title>
        <authorList>
            <person name="Matsumoto Y."/>
            <person name="Kinjo T."/>
            <person name="Motooka D."/>
            <person name="Nabeya D."/>
            <person name="Jung N."/>
            <person name="Uechi K."/>
            <person name="Horii T."/>
            <person name="Iida T."/>
            <person name="Fujita J."/>
            <person name="Nakamura S."/>
        </authorList>
    </citation>
    <scope>NUCLEOTIDE SEQUENCE [LARGE SCALE GENOMIC DNA]</scope>
    <source>
        <strain evidence="1 2">JCM 6375</strain>
    </source>
</reference>
<dbReference type="PANTHER" id="PTHR36451:SF1">
    <property type="entry name" value="OMEGA-HYDROXY-BETA-DIHYDROMENAQUINONE-9 SULFOTRANSFERASE STF3"/>
    <property type="match status" value="1"/>
</dbReference>
<dbReference type="Pfam" id="PF13469">
    <property type="entry name" value="Sulfotransfer_3"/>
    <property type="match status" value="1"/>
</dbReference>